<dbReference type="GO" id="GO:0003723">
    <property type="term" value="F:RNA binding"/>
    <property type="evidence" value="ECO:0007669"/>
    <property type="project" value="UniProtKB-KW"/>
</dbReference>
<dbReference type="PRINTS" id="PR00380">
    <property type="entry name" value="KINESINHEAVY"/>
</dbReference>
<keyword evidence="3 11" id="KW-0493">Microtubule</keyword>
<dbReference type="InterPro" id="IPR008984">
    <property type="entry name" value="SMAD_FHA_dom_sf"/>
</dbReference>
<evidence type="ECO:0000313" key="15">
    <source>
        <dbReference type="EMBL" id="EFC40645.1"/>
    </source>
</evidence>
<dbReference type="GO" id="GO:0003777">
    <property type="term" value="F:microtubule motor activity"/>
    <property type="evidence" value="ECO:0007669"/>
    <property type="project" value="InterPro"/>
</dbReference>
<dbReference type="GO" id="GO:0008017">
    <property type="term" value="F:microtubule binding"/>
    <property type="evidence" value="ECO:0007669"/>
    <property type="project" value="InterPro"/>
</dbReference>
<dbReference type="eggNOG" id="KOG0245">
    <property type="taxonomic scope" value="Eukaryota"/>
</dbReference>
<keyword evidence="7 10" id="KW-0505">Motor protein</keyword>
<dbReference type="GO" id="GO:0005524">
    <property type="term" value="F:ATP binding"/>
    <property type="evidence" value="ECO:0007669"/>
    <property type="project" value="UniProtKB-UniRule"/>
</dbReference>
<accession>D2VRC2</accession>
<evidence type="ECO:0000259" key="14">
    <source>
        <dbReference type="PROSITE" id="PS50067"/>
    </source>
</evidence>
<dbReference type="STRING" id="5762.D2VRC2"/>
<dbReference type="InterPro" id="IPR001752">
    <property type="entry name" value="Kinesin_motor_dom"/>
</dbReference>
<dbReference type="GeneID" id="8854630"/>
<evidence type="ECO:0000256" key="11">
    <source>
        <dbReference type="RuleBase" id="RU000394"/>
    </source>
</evidence>
<evidence type="ECO:0000256" key="12">
    <source>
        <dbReference type="SAM" id="Coils"/>
    </source>
</evidence>
<dbReference type="EMBL" id="GG738891">
    <property type="protein sequence ID" value="EFC40645.1"/>
    <property type="molecule type" value="Genomic_DNA"/>
</dbReference>
<keyword evidence="9" id="KW-0694">RNA-binding</keyword>
<dbReference type="OMA" id="QMTANKI"/>
<dbReference type="SUPFAM" id="SSF52540">
    <property type="entry name" value="P-loop containing nucleoside triphosphate hydrolases"/>
    <property type="match status" value="1"/>
</dbReference>
<evidence type="ECO:0000256" key="6">
    <source>
        <dbReference type="ARBA" id="ARBA00023054"/>
    </source>
</evidence>
<dbReference type="InterPro" id="IPR027417">
    <property type="entry name" value="P-loop_NTPase"/>
</dbReference>
<evidence type="ECO:0000256" key="13">
    <source>
        <dbReference type="SAM" id="MobiDB-lite"/>
    </source>
</evidence>
<feature type="region of interest" description="Disordered" evidence="13">
    <location>
        <begin position="863"/>
        <end position="928"/>
    </location>
</feature>
<dbReference type="Proteomes" id="UP000006671">
    <property type="component" value="Unassembled WGS sequence"/>
</dbReference>
<evidence type="ECO:0000256" key="8">
    <source>
        <dbReference type="ARBA" id="ARBA00023212"/>
    </source>
</evidence>
<keyword evidence="6 12" id="KW-0175">Coiled coil</keyword>
<name>D2VRC2_NAEGR</name>
<dbReference type="KEGG" id="ngr:NAEGRDRAFT_80962"/>
<evidence type="ECO:0000256" key="10">
    <source>
        <dbReference type="PROSITE-ProRule" id="PRU00283"/>
    </source>
</evidence>
<dbReference type="PANTHER" id="PTHR47117">
    <property type="entry name" value="STAR-RELATED LIPID TRANSFER PROTEIN 9"/>
    <property type="match status" value="1"/>
</dbReference>
<dbReference type="Pfam" id="PF16183">
    <property type="entry name" value="Kinesin_assoc"/>
    <property type="match status" value="1"/>
</dbReference>
<dbReference type="Gene3D" id="2.60.200.20">
    <property type="match status" value="1"/>
</dbReference>
<dbReference type="InterPro" id="IPR036961">
    <property type="entry name" value="Kinesin_motor_dom_sf"/>
</dbReference>
<evidence type="ECO:0000256" key="3">
    <source>
        <dbReference type="ARBA" id="ARBA00022701"/>
    </source>
</evidence>
<dbReference type="Pfam" id="PF00225">
    <property type="entry name" value="Kinesin"/>
    <property type="match status" value="1"/>
</dbReference>
<keyword evidence="4 10" id="KW-0547">Nucleotide-binding</keyword>
<dbReference type="OrthoDB" id="3176171at2759"/>
<dbReference type="Gene3D" id="3.40.850.10">
    <property type="entry name" value="Kinesin motor domain"/>
    <property type="match status" value="1"/>
</dbReference>
<dbReference type="InterPro" id="IPR032405">
    <property type="entry name" value="Kinesin_assoc"/>
</dbReference>
<dbReference type="GO" id="GO:0005874">
    <property type="term" value="C:microtubule"/>
    <property type="evidence" value="ECO:0007669"/>
    <property type="project" value="UniProtKB-KW"/>
</dbReference>
<dbReference type="PROSITE" id="PS00411">
    <property type="entry name" value="KINESIN_MOTOR_1"/>
    <property type="match status" value="1"/>
</dbReference>
<dbReference type="SUPFAM" id="SSF49879">
    <property type="entry name" value="SMAD/FHA domain"/>
    <property type="match status" value="1"/>
</dbReference>
<dbReference type="Gene3D" id="6.10.250.2520">
    <property type="match status" value="1"/>
</dbReference>
<evidence type="ECO:0000313" key="16">
    <source>
        <dbReference type="Proteomes" id="UP000006671"/>
    </source>
</evidence>
<dbReference type="SMART" id="SM00129">
    <property type="entry name" value="KISc"/>
    <property type="match status" value="1"/>
</dbReference>
<keyword evidence="5 10" id="KW-0067">ATP-binding</keyword>
<protein>
    <recommendedName>
        <fullName evidence="11">Kinesin-like protein</fullName>
    </recommendedName>
</protein>
<organism evidence="16">
    <name type="scientific">Naegleria gruberi</name>
    <name type="common">Amoeba</name>
    <dbReference type="NCBI Taxonomy" id="5762"/>
    <lineage>
        <taxon>Eukaryota</taxon>
        <taxon>Discoba</taxon>
        <taxon>Heterolobosea</taxon>
        <taxon>Tetramitia</taxon>
        <taxon>Eutetramitia</taxon>
        <taxon>Vahlkampfiidae</taxon>
        <taxon>Naegleria</taxon>
    </lineage>
</organism>
<sequence>MSSADSVKVAVRVRPFKDYEIEGKSKCIVQMNGPQTILVDPASGKENKFTFDYSYWSFNSADANFADNKVLWNDMGESMLANCWQGYNTSMFAYGQTGSGKSYSMIGYPGKDEGLVTMASKRIFQKIEESKSQNTVPIEYGVEASMLEIYNEEIKDLFNPKNNPTGGLKIRENPQTGVYIEGLSKHVAQGEDQILKLLKQGEDARTTGATAMNKTSSRAHTVFILYVKQTVQHPETKQKVQKVSSINLVDLAGSERMARTGATGARAQEGININLSLTSLGNVIKALADKCTGKNSTAFIPYRDSKLTHLLKESLGGNSRTIMIAAISPADVNYDESLSTLRYADRAKQIVNKAIVNEDPSAKIISQLRAEVERLKNQLAGKGIVPAGENTEGSTGVPGGIAQAEYDKLKEQLDASQKLITEMQMTTEEKIKRTEEMAKEREEFFKEMNVELDFDKNKLHISNLNEDPLLSGKLNYYVQEPTNIGAAEGNTVRIQGAGILDSHATISAGFITPSENAKVYVNGVEIKEKTKIKNGDRLVIGSRLIYQYNNPSEGAVNNSDWKLAWDEFSKNLIDEKTNQLVEMERQQQEMARSLALKQSELLLNAEKDTKAMLEQMRLIELEKEEKERDFQRKELEMSMKLFDMENRLQQEMAEKSQIIIEKAVKTTVIASSASTDSVSQLVPWIQEASIMVAELKRSIAIDLKLVGSQIEVEVTDLETGHSETWTRDMFETRLNQLRSFHLAIMNGNYVDNSADPFLSLKTVEANVEAAVVDPSVLKEKITTLEQVNQQLTSEKTNLIVDLNIALAENESLRSRVKKTGKANVGSKYYRKLKKNIKKLEQDIAAISSKQKAREILSEFDDLVGDSDSGSSSDSDSDNDFDAMMRKARSLTKTAVKEVSNALDDSVPPPKSGKKSKGEKNQSQICNIQ</sequence>
<dbReference type="VEuPathDB" id="AmoebaDB:NAEGRDRAFT_80962"/>
<evidence type="ECO:0000256" key="2">
    <source>
        <dbReference type="ARBA" id="ARBA00022490"/>
    </source>
</evidence>
<feature type="binding site" evidence="10">
    <location>
        <begin position="95"/>
        <end position="102"/>
    </location>
    <ligand>
        <name>ATP</name>
        <dbReference type="ChEBI" id="CHEBI:30616"/>
    </ligand>
</feature>
<evidence type="ECO:0000256" key="9">
    <source>
        <dbReference type="PROSITE-ProRule" id="PRU00182"/>
    </source>
</evidence>
<dbReference type="AlphaFoldDB" id="D2VRC2"/>
<feature type="domain" description="Kinesin motor" evidence="14">
    <location>
        <begin position="6"/>
        <end position="350"/>
    </location>
</feature>
<dbReference type="InterPro" id="IPR019821">
    <property type="entry name" value="Kinesin_motor_CS"/>
</dbReference>
<dbReference type="InParanoid" id="D2VRC2"/>
<evidence type="ECO:0000256" key="5">
    <source>
        <dbReference type="ARBA" id="ARBA00022840"/>
    </source>
</evidence>
<evidence type="ECO:0000256" key="4">
    <source>
        <dbReference type="ARBA" id="ARBA00022741"/>
    </source>
</evidence>
<gene>
    <name evidence="15" type="ORF">NAEGRDRAFT_80962</name>
</gene>
<evidence type="ECO:0000256" key="7">
    <source>
        <dbReference type="ARBA" id="ARBA00023175"/>
    </source>
</evidence>
<keyword evidence="2" id="KW-0963">Cytoplasm</keyword>
<dbReference type="RefSeq" id="XP_002673389.1">
    <property type="nucleotide sequence ID" value="XM_002673343.1"/>
</dbReference>
<reference evidence="15 16" key="1">
    <citation type="journal article" date="2010" name="Cell">
        <title>The genome of Naegleria gruberi illuminates early eukaryotic versatility.</title>
        <authorList>
            <person name="Fritz-Laylin L.K."/>
            <person name="Prochnik S.E."/>
            <person name="Ginger M.L."/>
            <person name="Dacks J.B."/>
            <person name="Carpenter M.L."/>
            <person name="Field M.C."/>
            <person name="Kuo A."/>
            <person name="Paredez A."/>
            <person name="Chapman J."/>
            <person name="Pham J."/>
            <person name="Shu S."/>
            <person name="Neupane R."/>
            <person name="Cipriano M."/>
            <person name="Mancuso J."/>
            <person name="Tu H."/>
            <person name="Salamov A."/>
            <person name="Lindquist E."/>
            <person name="Shapiro H."/>
            <person name="Lucas S."/>
            <person name="Grigoriev I.V."/>
            <person name="Cande W.Z."/>
            <person name="Fulton C."/>
            <person name="Rokhsar D.S."/>
            <person name="Dawson S.C."/>
        </authorList>
    </citation>
    <scope>NUCLEOTIDE SEQUENCE [LARGE SCALE GENOMIC DNA]</scope>
    <source>
        <strain evidence="15 16">NEG-M</strain>
    </source>
</reference>
<proteinExistence type="inferred from homology"/>
<feature type="coiled-coil region" evidence="12">
    <location>
        <begin position="573"/>
        <end position="641"/>
    </location>
</feature>
<dbReference type="FunFam" id="3.40.850.10:FF:000167">
    <property type="entry name" value="Uncharacterized protein"/>
    <property type="match status" value="1"/>
</dbReference>
<dbReference type="PROSITE" id="PS50889">
    <property type="entry name" value="S4"/>
    <property type="match status" value="1"/>
</dbReference>
<keyword evidence="16" id="KW-1185">Reference proteome</keyword>
<dbReference type="PROSITE" id="PS50067">
    <property type="entry name" value="KINESIN_MOTOR_2"/>
    <property type="match status" value="1"/>
</dbReference>
<keyword evidence="8" id="KW-0206">Cytoskeleton</keyword>
<evidence type="ECO:0000256" key="1">
    <source>
        <dbReference type="ARBA" id="ARBA00004245"/>
    </source>
</evidence>
<dbReference type="GO" id="GO:0007018">
    <property type="term" value="P:microtubule-based movement"/>
    <property type="evidence" value="ECO:0007669"/>
    <property type="project" value="InterPro"/>
</dbReference>
<comment type="similarity">
    <text evidence="10 11">Belongs to the TRAFAC class myosin-kinesin ATPase superfamily. Kinesin family.</text>
</comment>
<comment type="subcellular location">
    <subcellularLocation>
        <location evidence="1">Cytoplasm</location>
        <location evidence="1">Cytoskeleton</location>
    </subcellularLocation>
</comment>